<dbReference type="SUPFAM" id="SSF82771">
    <property type="entry name" value="GIY-YIG endonuclease"/>
    <property type="match status" value="1"/>
</dbReference>
<reference evidence="1" key="1">
    <citation type="submission" date="2015-07" db="EMBL/GenBank/DDBJ databases">
        <title>MeaNS - Measles Nucleotide Surveillance Program.</title>
        <authorList>
            <person name="Tran T."/>
            <person name="Druce J."/>
        </authorList>
    </citation>
    <scope>NUCLEOTIDE SEQUENCE</scope>
    <source>
        <strain evidence="1">UCB-OBI-ISO-001</strain>
        <tissue evidence="1">Gonad</tissue>
    </source>
</reference>
<dbReference type="CDD" id="cd10442">
    <property type="entry name" value="GIY-YIG_PLEs"/>
    <property type="match status" value="1"/>
</dbReference>
<evidence type="ECO:0008006" key="2">
    <source>
        <dbReference type="Google" id="ProtNLM"/>
    </source>
</evidence>
<sequence>MSIKCTLCNQLYVGQTGRRLANRFTEHLRDVRLGSDSPVGRYFQLANHSPSNISVFGLALHHGSTPSRLHLEQRYIFNLNSSFPFGLNAALSSL</sequence>
<proteinExistence type="predicted"/>
<evidence type="ECO:0000313" key="1">
    <source>
        <dbReference type="EMBL" id="KOF66098.1"/>
    </source>
</evidence>
<accession>A0A0L8FN69</accession>
<gene>
    <name evidence="1" type="ORF">OCBIM_22013522mg</name>
</gene>
<dbReference type="InterPro" id="IPR035901">
    <property type="entry name" value="GIY-YIG_endonuc_sf"/>
</dbReference>
<protein>
    <recommendedName>
        <fullName evidence="2">GIY-YIG domain-containing protein</fullName>
    </recommendedName>
</protein>
<dbReference type="Gene3D" id="3.40.1440.10">
    <property type="entry name" value="GIY-YIG endonuclease"/>
    <property type="match status" value="1"/>
</dbReference>
<organism evidence="1">
    <name type="scientific">Octopus bimaculoides</name>
    <name type="common">California two-spotted octopus</name>
    <dbReference type="NCBI Taxonomy" id="37653"/>
    <lineage>
        <taxon>Eukaryota</taxon>
        <taxon>Metazoa</taxon>
        <taxon>Spiralia</taxon>
        <taxon>Lophotrochozoa</taxon>
        <taxon>Mollusca</taxon>
        <taxon>Cephalopoda</taxon>
        <taxon>Coleoidea</taxon>
        <taxon>Octopodiformes</taxon>
        <taxon>Octopoda</taxon>
        <taxon>Incirrata</taxon>
        <taxon>Octopodidae</taxon>
        <taxon>Octopus</taxon>
    </lineage>
</organism>
<name>A0A0L8FN69_OCTBM</name>
<dbReference type="AlphaFoldDB" id="A0A0L8FN69"/>
<dbReference type="EMBL" id="KQ428540">
    <property type="protein sequence ID" value="KOF66098.1"/>
    <property type="molecule type" value="Genomic_DNA"/>
</dbReference>